<dbReference type="PRINTS" id="PR00795">
    <property type="entry name" value="RYANODINER"/>
</dbReference>
<proteinExistence type="predicted"/>
<dbReference type="InterPro" id="IPR011992">
    <property type="entry name" value="EF-hand-dom_pair"/>
</dbReference>
<dbReference type="FunFam" id="1.10.238.10:FF:000040">
    <property type="entry name" value="Ryanodine receptor 2"/>
    <property type="match status" value="1"/>
</dbReference>
<feature type="region of interest" description="Disordered" evidence="15">
    <location>
        <begin position="2262"/>
        <end position="2281"/>
    </location>
</feature>
<keyword evidence="13" id="KW-0407">Ion channel</keyword>
<dbReference type="InterPro" id="IPR013662">
    <property type="entry name" value="RIH_assoc-dom"/>
</dbReference>
<keyword evidence="9 16" id="KW-1133">Transmembrane helix</keyword>
<dbReference type="FunFam" id="1.10.287.70:FF:000017">
    <property type="entry name" value="ryanodine receptor isoform X2"/>
    <property type="match status" value="1"/>
</dbReference>
<dbReference type="SMART" id="SM00449">
    <property type="entry name" value="SPRY"/>
    <property type="match status" value="3"/>
</dbReference>
<feature type="domain" description="B30.2/SPRY" evidence="17">
    <location>
        <begin position="1275"/>
        <end position="1474"/>
    </location>
</feature>
<keyword evidence="21" id="KW-1185">Reference proteome</keyword>
<dbReference type="InterPro" id="IPR003032">
    <property type="entry name" value="Ryanodine_rcpt"/>
</dbReference>
<feature type="domain" description="MIR" evidence="19">
    <location>
        <begin position="162"/>
        <end position="207"/>
    </location>
</feature>
<keyword evidence="2" id="KW-0813">Transport</keyword>
<dbReference type="InterPro" id="IPR035762">
    <property type="entry name" value="SPRY3_RyR"/>
</dbReference>
<evidence type="ECO:0000256" key="8">
    <source>
        <dbReference type="ARBA" id="ARBA00022951"/>
    </source>
</evidence>
<feature type="region of interest" description="Disordered" evidence="15">
    <location>
        <begin position="3310"/>
        <end position="3329"/>
    </location>
</feature>
<dbReference type="Pfam" id="PF02815">
    <property type="entry name" value="MIR"/>
    <property type="match status" value="1"/>
</dbReference>
<dbReference type="InterPro" id="IPR013320">
    <property type="entry name" value="ConA-like_dom_sf"/>
</dbReference>
<dbReference type="InterPro" id="IPR009460">
    <property type="entry name" value="Ryanrecept_TM4-6"/>
</dbReference>
<dbReference type="GO" id="GO:0034704">
    <property type="term" value="C:calcium channel complex"/>
    <property type="evidence" value="ECO:0007669"/>
    <property type="project" value="TreeGrafter"/>
</dbReference>
<dbReference type="InterPro" id="IPR002048">
    <property type="entry name" value="EF_hand_dom"/>
</dbReference>
<dbReference type="PANTHER" id="PTHR46399:SF9">
    <property type="entry name" value="RYANODINE RECEPTOR 3"/>
    <property type="match status" value="1"/>
</dbReference>
<dbReference type="FunFam" id="1.10.490.160:FF:000006">
    <property type="entry name" value="Protein CBR-LIPL-6"/>
    <property type="match status" value="1"/>
</dbReference>
<sequence>RIHNKTFLEDKIHFLSLCTFLDDEVVLQCVASIHKEQRKFCLAAEGLGNRLCFLEPTSEAKYVPPDLCVCNFVLEQSLSVRALQEMLASTGDNATQGGGHRTLLYGHAILLRHSFSEMYLTCLTSSRSQTDKLAFDVGLRENAAGEACWWTIHPASKQRSEGEKVRIGDDLILVSVSSERYLHLSVSNGNIQVDASFMQTLWNVHPICSGSNITEGYLLGGHVVRFFHGHDELMVYFFVFPSFKKETGCQLNVNWSGSNIRWGQPFRLRHITTGKYLALNEDEGVVILDREKSDTASTAFCFRASKESSLKRDIDGMGVPEIKYGDSICFIQHVATALWLTYKAQDAKSARLGPLKRKVILHQEGHMDDGLTLQRCQREESQAARIIRNTTSLFSHFIRYLLVFHSGNNRAFSPTALPVEEMAQTLQDLITYFQLPEEDLQHEDKQNKLRSLKNRQNLFKEEGMLALVLNCIDRLNDYNSAAHFAGIAREEHGGTSWKEILNLLYKLLAALIRGNRNNCAQFSCNLDWLISKLDRLESSSGILEVLHCILIESPEALNLISEEHIKSIISLLDKHGRKYKVLDVLCSLCVCNGVAVRANQNLICDNLLPRRDLLLQTRLINDVTSIRPNIFLGVAEGSAQYKKWYFELIIDQVDPFLTAEPTHLRVGWASTSGYAPYPGGGEGWGGNGVGDDLYSFGFDGLHLWSGRVPRAVASVNQHLLASDDVVSCCLDLGVPSISFRINGQPVQGMFENFSTEGFFFPVVSLSAGVKVRFLLGGRHGEFKFLPPAGYAPCYEALLPKEKMKLEPVKEYKRDCEGVRDLLGTTQFLSQASFIPCPIDTSQLILTSLLQRIYCVFTLILDTIRKELFSVTLLQLRDDNKRHHPCLVEFSKLPETEKNYNLQMSTETLKTLLALGCHIVHAHPAAEEDLKKVKLPKNYMMSNGYKPAPLDLSEVKLLPSQEFLVDKLAENAHNVWAKDRIKQGWTYGIQQDLKNKRNPRLVPYALLDERTKKSNRDSLREAVRTFAGYGYSIEPPDQEIVEKVSIDKIRFFRVEQSYAVKSGKWYFEFEAVTGGDMRVGWARPGCRPDVELGADDQAFVFEGSKGQCWHQGSGFFGRSWQPGDVVGCMINLDDKSIIFTLNGELLITSKGSELAFADFAIENGFVPICALGLSQIGRMNLGMDASTFKYYTMCGLQEGFEPFAVNMNRDVAMWFSKRLPTFVNVPKNHPHIKIWRINGTIESPPRLKVTHKTFGTQNSNSDMIYCRLSMPIEFHSSFNFGMGVENASSDVFQKRLDLALVILFRVFKIAPPSTTVIFLDKILYISITNMLFSSFQYFYSLRIFAGQDPSSVWVGWVTPDYHFYSENFDLNKNCTVTVTLGDERGRVHESVKRSNCYMVWGGDVIANSQRSGRSNVDIEIGCFVDLATGMVSFTANGRELGTCYQVEPNTKLFPATFLQPTSTNLIQFELGKLKNTMPLSAAIFKSEERNPIPQCPPRLDVQTITPVLWSRMPNSFLRVETERVSERHGWVVQCLEPLQMMALHIPEENRCVDILELCEQEDLMMFHYHTLKLYSSVSALGNTRVAYALCSHVDISQLFFTIDNQYLPGLLRSGFYDLLISIHLEHAKQAKLMMSNEFIIPVTDETRNIKLYPDETKKHGLPGVGLSTCLKPDFNFSTPCFIATGEDHQTSIPEIPLEILKSKAISMLTEAVQCSGSHIRDPVGGQVAFQFVPVLKLIATLLIMGVFDDDDVKQVLLLIDPTVFGDHKEETEERTEKEEVTQIEEKAVEAGEKAIKQAKAPAKGLLQTRLPESVKLQMCHLLNYFCDCELQHRVEAIVSFADRYVSKLQYNQKYRYNELMQALNMSAALTAKKTKEFRSPPQEQINMLLNFQLGEDCPCPEEIREELYEFHDDLLIHCGIPLEEEEEEEEDSSLTGKLRSLMYKIKGPPKAEKSEPKEEEEKAPTTLKELISQTMVRWSQEDQIQDPELVRIMYSLLRRQYDSIGELLQALRKAYTISAASVKDTINLLAALGQIRSLLSVRMGKEEELLMINGLGDIMNNKVFYQHPNLMRVLGMHETVMDVMVNVLGGDKSQQIAFPKMVASCCRFLCYFCRISRQNQKAMFEHLSYLLENSSVGLGMGSTPLDVAAASVMDNNELALALEEPDLDKVVTYLAGCGLQSCPVLLAKGYPDIGWNPIEGERYLSFLRFAVFANSESVEENASVVVKLLIRRPECFGPDLRGEGGNGLLAAMQEAIRISENPSRDLPSQAYKREGDEEEEEEETVHMGNAIMSFYSALIDLLGRCAPEMHLIQSGKGEAIRIRSILRSLVPTEDLVGIISIPLKLSTVNKDGTVNEPDMSASFCPDHKAPMVLFLDRVYGIKDQSFLLHLLEVGFLPDLRASASLDTVSLSTTEAALALNRYICSAVFPLLKRCAPLFSGTEHHASLVDSTLHTIYRLSKGRSLTKAQRDAIEECLLAICHHLRPSMLQQLLRRLVFDVPLLNEYCKMPLKLLTNHYEQCWKYYCLPSGMGNYGIAAEEELHLTEKLFWGIFDSLSHKKYDPELFRMALPCLSAIAGALPPDYLDTRITSTLEKQTSVDPEGNFDPKPVSTSNLVLPEKLEYIVSKYAEHSHDKWAFEKTNSGWKYGVSLDENMKTHPLIRPFKTLAEKEKEIYRWPARESLKTMLALGWSLERTKEGGEAIMHQRENEKLRSISQSSQGMVEVMAENYHNIWAKKKKMELESKGGGSHPLLVPYDTLTAKEKSRDREKAQELFKFLQVNGIIISRGLNDMELDASSMEKRFAFKFLKKILKYVDSAQEFIAHLEAIVTSGKTEKSPHDQEIKFFAKVLLPLVDQYFTNHCLYFLSSPSKTLSSSGYASNKEKEMVASLFCKLAALVRHRISLFEYITTMIFFPLFFRTVMKSGSELVKAGLRAFFENAAEDLEKTSENLKLGKFTHSRTQIKGVSQNINYTTVALLPILTSIFEHISQYHFGIDLLLGDVQVSCYRILCSLYSLGTGKNIYVERQRPALGECLASLAAAIPVAFLEPSLNHYNPLSVFNTKSARERAILGMPDTVEEMCPEIPQLERLIKEINDLAESGARYTEMPHVIEVILPMLCNYLSYWWERGSESVPQSAGPCCTMITSEHLSIVLGNILKIINNNLGIDEASWMKRIAVYAQPIISKARPDLLRSHFIPTLDKLKKKAMKIVMEEEQLKADNKNDTQEAELLILDEFAVLCRDLYAFYPMLIRYVDNNRANWLKKPDADSDELFRMVAEVFILWCKSHNFKREEQNFVIQNEINNLAFLTGDTKSKMSKSGGQDQERKKSKRRGDLYSIQTSLIVAALKKMLPIGLNMCTPGDQELISLAKTRYSHRDTDEEVKEHLRNNLHFLQMKYVGFQSDDPAVKWQLNLYKDILKSEGPTDPEKNVERVQRISAALYHLEQVEQPLRSKKAVWHKLLSKQRKRAVVACFRMAPLYNLPRHRSINLFLNGYQNFWIETEEYSFEEKLVQDLAVNEEEEEETEKNHPDPLHQIILYFSRSALTERRFLIFLFFLDPFQSVVCSHFCSQTQEKEMEKQRTLYQQARLHDRGAAEMVLQMISASKGHTGPMVVETLKLGIAILNGGNTIVQQKMLDYLKEKKDAGFFQSLSGLMQSCSVLDLNAFERQNKAEGLGMVTEEGTREKVLQHDEFTRDLFRFLQLLCEGHNNDFQNYLRTQMGNTTTVNIIISTVDYLLRLQESISDFYWYYSGKDVIDESGQRNFSKALAVTKQIFNSLTEYIQGPCIGNQQSLAHSRLWDAVVGFLHVFANMQMKLSQVFSTLIVTDSAQIELLKELLDLLKDMVVMLLSLLEGNVVNGTIGKQMVDTLVESSSNVEMILKFFDMFLKLKDLTNSDAFKEYDPDGKGIISKKEFQKSMEAQKQYIQSEIEFLLSCTEADENDMFNYVDFVERFHEPAKDIGFNVVVLLTNLSEHMPNDPRLQSLLEPAESVLNYFEPYLGRIEIMGGAKKIERVYFEISESSRMQWEKPQVKESKRQFIFDVVNEGGEQEKMELFVNFCEDTIFEMQLASQISETDSSERPEEEEEAEPAYVVDIGDDEEEAKSLEPASAFAVACVAVKKNVANFFKMVTVKNLRKQYRKVKKMTVKEMVKVFFSFFWILFVGTFQMFFSIVWGVFQILWSTVFGGGLVEGAKNIKVTKILGDMPDPTQFGIHDDVMEAEKAEGVEHGIRAELGEFVKSEKGEADIIADIFGIPTKKEGSKHGHDAGLGDISEILGTEIQTPLENTVHKKKRLQKQDKAKEVQSEQLEEGKMKKKKRRHGQKIEKPEAVMANFFKALEIYQTKMLHYLARNFYNLRFLALFVAFAINFILLFYKVSAPGDFILKEEDSNLWNSFAEEEEEEGMVFFVLEESTGYMAPALRALAVIHTVISFVCVIGYYCLKVPLVVFKREKEVARKLEFDGLYITEQPTEDDIKGQWDRLVINTPSFPNNYWDKFVKRKVINKYGDLYGAERIAELLGLDKSALDFSPVEESKPEEASLVSWLSSIDTKYHIWKLGVVFTDNSFLYLAWYTTMSILGHYNNFFFAAHLLDILVLTVGLLAVVVYLYTVVAFNFFRKFYNKSEDEDEPDMKCDDMMTCYLFHMYVGVRAGGGIGDEIEDPAGDPYEPYEMYRIVFDITFFFFVIVILLAIIQGLIIDAFGELRDQQEQVREDMEVGSMLYFSLLLFTQIVTS</sequence>
<dbReference type="InterPro" id="IPR003877">
    <property type="entry name" value="SPRY_dom"/>
</dbReference>
<dbReference type="CDD" id="cd12877">
    <property type="entry name" value="SPRY1_RyR"/>
    <property type="match status" value="1"/>
</dbReference>
<feature type="domain" description="B30.2/SPRY" evidence="17">
    <location>
        <begin position="569"/>
        <end position="780"/>
    </location>
</feature>
<name>A0A8C0V1E3_CYACU</name>
<feature type="transmembrane region" description="Helical" evidence="16">
    <location>
        <begin position="4668"/>
        <end position="4690"/>
    </location>
</feature>
<evidence type="ECO:0000256" key="14">
    <source>
        <dbReference type="ARBA" id="ARBA00036634"/>
    </source>
</evidence>
<keyword evidence="3" id="KW-0109">Calcium transport</keyword>
<evidence type="ECO:0000256" key="3">
    <source>
        <dbReference type="ARBA" id="ARBA00022568"/>
    </source>
</evidence>
<evidence type="ECO:0000256" key="10">
    <source>
        <dbReference type="ARBA" id="ARBA00023065"/>
    </source>
</evidence>
<dbReference type="GO" id="GO:0006941">
    <property type="term" value="P:striated muscle contraction"/>
    <property type="evidence" value="ECO:0007669"/>
    <property type="project" value="TreeGrafter"/>
</dbReference>
<dbReference type="FunFam" id="2.60.120.920:FF:000003">
    <property type="entry name" value="ryanodine receptor isoform X2"/>
    <property type="match status" value="1"/>
</dbReference>
<dbReference type="InterPro" id="IPR014821">
    <property type="entry name" value="Ins145_P3_rcpt"/>
</dbReference>
<feature type="transmembrane region" description="Helical" evidence="16">
    <location>
        <begin position="4587"/>
        <end position="4610"/>
    </location>
</feature>
<dbReference type="InterPro" id="IPR016093">
    <property type="entry name" value="MIR_motif"/>
</dbReference>
<dbReference type="GO" id="GO:0005509">
    <property type="term" value="F:calcium ion binding"/>
    <property type="evidence" value="ECO:0007669"/>
    <property type="project" value="InterPro"/>
</dbReference>
<dbReference type="Pfam" id="PF06459">
    <property type="entry name" value="RR_TM4-6"/>
    <property type="match status" value="1"/>
</dbReference>
<dbReference type="Gene3D" id="1.10.490.160">
    <property type="match status" value="2"/>
</dbReference>
<keyword evidence="10" id="KW-0406">Ion transport</keyword>
<dbReference type="InterPro" id="IPR005821">
    <property type="entry name" value="Ion_trans_dom"/>
</dbReference>
<dbReference type="GO" id="GO:0042383">
    <property type="term" value="C:sarcolemma"/>
    <property type="evidence" value="ECO:0007669"/>
    <property type="project" value="TreeGrafter"/>
</dbReference>
<dbReference type="Proteomes" id="UP000694410">
    <property type="component" value="Unplaced"/>
</dbReference>
<feature type="domain" description="B30.2/SPRY" evidence="17">
    <location>
        <begin position="983"/>
        <end position="1185"/>
    </location>
</feature>
<keyword evidence="7" id="KW-0106">Calcium</keyword>
<dbReference type="GO" id="GO:0014808">
    <property type="term" value="P:release of sequestered calcium ion into cytosol by sarcoplasmic reticulum"/>
    <property type="evidence" value="ECO:0007669"/>
    <property type="project" value="TreeGrafter"/>
</dbReference>
<evidence type="ECO:0000259" key="18">
    <source>
        <dbReference type="PROSITE" id="PS50222"/>
    </source>
</evidence>
<dbReference type="PROSITE" id="PS50222">
    <property type="entry name" value="EF_HAND_2"/>
    <property type="match status" value="1"/>
</dbReference>
<evidence type="ECO:0000256" key="4">
    <source>
        <dbReference type="ARBA" id="ARBA00022673"/>
    </source>
</evidence>
<dbReference type="InterPro" id="IPR043136">
    <property type="entry name" value="B30.2/SPRY_sf"/>
</dbReference>
<dbReference type="InterPro" id="IPR036300">
    <property type="entry name" value="MIR_dom_sf"/>
</dbReference>
<feature type="transmembrane region" description="Helical" evidence="16">
    <location>
        <begin position="4349"/>
        <end position="4369"/>
    </location>
</feature>
<dbReference type="GO" id="GO:0030018">
    <property type="term" value="C:Z disc"/>
    <property type="evidence" value="ECO:0007669"/>
    <property type="project" value="TreeGrafter"/>
</dbReference>
<dbReference type="FunFam" id="1.25.10.30:FF:000002">
    <property type="entry name" value="ryanodine receptor isoform X2"/>
    <property type="match status" value="1"/>
</dbReference>
<dbReference type="Pfam" id="PF08454">
    <property type="entry name" value="RIH_assoc"/>
    <property type="match status" value="1"/>
</dbReference>
<feature type="transmembrane region" description="Helical" evidence="16">
    <location>
        <begin position="4145"/>
        <end position="4161"/>
    </location>
</feature>
<dbReference type="SMART" id="SM00472">
    <property type="entry name" value="MIR"/>
    <property type="match status" value="3"/>
</dbReference>
<dbReference type="Gene3D" id="6.20.350.10">
    <property type="match status" value="1"/>
</dbReference>
<dbReference type="InterPro" id="IPR015925">
    <property type="entry name" value="Ryanodine_IP3_receptor"/>
</dbReference>
<feature type="domain" description="MIR" evidence="19">
    <location>
        <begin position="257"/>
        <end position="317"/>
    </location>
</feature>
<evidence type="ECO:0000256" key="1">
    <source>
        <dbReference type="ARBA" id="ARBA00004326"/>
    </source>
</evidence>
<dbReference type="FunFam" id="2.60.120.920:FF:000019">
    <property type="entry name" value="Ryanodine receptor 1 (skeletal)"/>
    <property type="match status" value="1"/>
</dbReference>
<dbReference type="Gene3D" id="2.60.120.920">
    <property type="match status" value="3"/>
</dbReference>
<dbReference type="InterPro" id="IPR000699">
    <property type="entry name" value="RIH_dom"/>
</dbReference>
<evidence type="ECO:0000313" key="21">
    <source>
        <dbReference type="Proteomes" id="UP000694410"/>
    </source>
</evidence>
<dbReference type="InterPro" id="IPR001870">
    <property type="entry name" value="B30.2/SPRY"/>
</dbReference>
<comment type="subcellular location">
    <subcellularLocation>
        <location evidence="1">Sarcoplasmic reticulum membrane</location>
        <topology evidence="1">Multi-pass membrane protein</topology>
    </subcellularLocation>
</comment>
<dbReference type="Pfam" id="PF08709">
    <property type="entry name" value="Ins145_P3_rec"/>
    <property type="match status" value="1"/>
</dbReference>
<dbReference type="InterPro" id="IPR013333">
    <property type="entry name" value="Ryan_recept"/>
</dbReference>
<dbReference type="Pfam" id="PF00622">
    <property type="entry name" value="SPRY"/>
    <property type="match status" value="3"/>
</dbReference>
<dbReference type="GO" id="GO:0006874">
    <property type="term" value="P:intracellular calcium ion homeostasis"/>
    <property type="evidence" value="ECO:0007669"/>
    <property type="project" value="InterPro"/>
</dbReference>
<dbReference type="CDD" id="cd12879">
    <property type="entry name" value="SPRY3_RyR"/>
    <property type="match status" value="1"/>
</dbReference>
<dbReference type="Pfam" id="PF02026">
    <property type="entry name" value="RyR"/>
    <property type="match status" value="4"/>
</dbReference>
<gene>
    <name evidence="20" type="primary">RYR3</name>
</gene>
<evidence type="ECO:0000256" key="11">
    <source>
        <dbReference type="ARBA" id="ARBA00023136"/>
    </source>
</evidence>
<dbReference type="Gene3D" id="1.10.238.10">
    <property type="entry name" value="EF-hand"/>
    <property type="match status" value="1"/>
</dbReference>
<dbReference type="GO" id="GO:0033017">
    <property type="term" value="C:sarcoplasmic reticulum membrane"/>
    <property type="evidence" value="ECO:0007669"/>
    <property type="project" value="UniProtKB-SubCell"/>
</dbReference>
<keyword evidence="5 16" id="KW-0812">Transmembrane</keyword>
<accession>A0A8C0V1E3</accession>
<dbReference type="SUPFAM" id="SSF100909">
    <property type="entry name" value="IP3 receptor type 1 binding core, domain 2"/>
    <property type="match status" value="2"/>
</dbReference>
<feature type="transmembrane region" description="Helical" evidence="16">
    <location>
        <begin position="4548"/>
        <end position="4567"/>
    </location>
</feature>
<feature type="region of interest" description="Disordered" evidence="15">
    <location>
        <begin position="4283"/>
        <end position="4317"/>
    </location>
</feature>
<keyword evidence="6" id="KW-0677">Repeat</keyword>
<evidence type="ECO:0000259" key="19">
    <source>
        <dbReference type="PROSITE" id="PS50919"/>
    </source>
</evidence>
<dbReference type="FunFam" id="2.60.120.920:FF:000002">
    <property type="entry name" value="ryanodine receptor isoform X2"/>
    <property type="match status" value="1"/>
</dbReference>
<dbReference type="SUPFAM" id="SSF49899">
    <property type="entry name" value="Concanavalin A-like lectins/glucanases"/>
    <property type="match status" value="3"/>
</dbReference>
<dbReference type="Pfam" id="PF00520">
    <property type="entry name" value="Ion_trans"/>
    <property type="match status" value="1"/>
</dbReference>
<dbReference type="Pfam" id="PF01365">
    <property type="entry name" value="RYDR_ITPR"/>
    <property type="match status" value="2"/>
</dbReference>
<keyword evidence="11 16" id="KW-0472">Membrane</keyword>
<reference evidence="20" key="1">
    <citation type="submission" date="2025-08" db="UniProtKB">
        <authorList>
            <consortium name="Ensembl"/>
        </authorList>
    </citation>
    <scope>IDENTIFICATION</scope>
</reference>
<dbReference type="InterPro" id="IPR035764">
    <property type="entry name" value="SPRY2_RyR"/>
</dbReference>
<feature type="domain" description="MIR" evidence="19">
    <location>
        <begin position="100"/>
        <end position="155"/>
    </location>
</feature>
<evidence type="ECO:0000259" key="17">
    <source>
        <dbReference type="PROSITE" id="PS50188"/>
    </source>
</evidence>
<evidence type="ECO:0000256" key="9">
    <source>
        <dbReference type="ARBA" id="ARBA00022989"/>
    </source>
</evidence>
<evidence type="ECO:0000256" key="16">
    <source>
        <dbReference type="SAM" id="Phobius"/>
    </source>
</evidence>
<evidence type="ECO:0000256" key="7">
    <source>
        <dbReference type="ARBA" id="ARBA00022837"/>
    </source>
</evidence>
<evidence type="ECO:0000256" key="15">
    <source>
        <dbReference type="SAM" id="MobiDB-lite"/>
    </source>
</evidence>
<evidence type="ECO:0000256" key="12">
    <source>
        <dbReference type="ARBA" id="ARBA00023286"/>
    </source>
</evidence>
<dbReference type="InterPro" id="IPR048581">
    <property type="entry name" value="RYDR_Jsol"/>
</dbReference>
<keyword evidence="12" id="KW-1071">Ligand-gated ion channel</keyword>
<feature type="compositionally biased region" description="Basic and acidic residues" evidence="15">
    <location>
        <begin position="4290"/>
        <end position="4307"/>
    </location>
</feature>
<dbReference type="PANTHER" id="PTHR46399">
    <property type="entry name" value="B30.2/SPRY DOMAIN-CONTAINING PROTEIN"/>
    <property type="match status" value="1"/>
</dbReference>
<evidence type="ECO:0000256" key="13">
    <source>
        <dbReference type="ARBA" id="ARBA00023303"/>
    </source>
</evidence>
<reference evidence="20" key="2">
    <citation type="submission" date="2025-09" db="UniProtKB">
        <authorList>
            <consortium name="Ensembl"/>
        </authorList>
    </citation>
    <scope>IDENTIFICATION</scope>
</reference>
<organism evidence="20 21">
    <name type="scientific">Cyanistes caeruleus</name>
    <name type="common">Eurasian blue tit</name>
    <name type="synonym">Parus caeruleus</name>
    <dbReference type="NCBI Taxonomy" id="156563"/>
    <lineage>
        <taxon>Eukaryota</taxon>
        <taxon>Metazoa</taxon>
        <taxon>Chordata</taxon>
        <taxon>Craniata</taxon>
        <taxon>Vertebrata</taxon>
        <taxon>Euteleostomi</taxon>
        <taxon>Archelosauria</taxon>
        <taxon>Archosauria</taxon>
        <taxon>Dinosauria</taxon>
        <taxon>Saurischia</taxon>
        <taxon>Theropoda</taxon>
        <taxon>Coelurosauria</taxon>
        <taxon>Aves</taxon>
        <taxon>Neognathae</taxon>
        <taxon>Neoaves</taxon>
        <taxon>Telluraves</taxon>
        <taxon>Australaves</taxon>
        <taxon>Passeriformes</taxon>
        <taxon>Paridae</taxon>
        <taxon>Cyanistes</taxon>
    </lineage>
</organism>
<keyword evidence="4" id="KW-0107">Calcium channel</keyword>
<dbReference type="Gene3D" id="1.25.10.30">
    <property type="entry name" value="IP3 receptor type 1 binding core, RIH domain"/>
    <property type="match status" value="1"/>
</dbReference>
<evidence type="ECO:0000256" key="5">
    <source>
        <dbReference type="ARBA" id="ARBA00022692"/>
    </source>
</evidence>
<feature type="transmembrane region" description="Helical" evidence="16">
    <location>
        <begin position="4414"/>
        <end position="4436"/>
    </location>
</feature>
<dbReference type="SUPFAM" id="SSF82109">
    <property type="entry name" value="MIR domain"/>
    <property type="match status" value="1"/>
</dbReference>
<protein>
    <submittedName>
        <fullName evidence="20">Ryanodine receptor 3</fullName>
    </submittedName>
</protein>
<dbReference type="GO" id="GO:0005790">
    <property type="term" value="C:smooth endoplasmic reticulum"/>
    <property type="evidence" value="ECO:0007669"/>
    <property type="project" value="TreeGrafter"/>
</dbReference>
<dbReference type="GO" id="GO:0005219">
    <property type="term" value="F:ryanodine-sensitive calcium-release channel activity"/>
    <property type="evidence" value="ECO:0007669"/>
    <property type="project" value="InterPro"/>
</dbReference>
<feature type="domain" description="EF-hand" evidence="18">
    <location>
        <begin position="3892"/>
        <end position="3920"/>
    </location>
</feature>
<dbReference type="Ensembl" id="ENSCCET00000025001.1">
    <property type="protein sequence ID" value="ENSCCEP00000016153.1"/>
    <property type="gene ID" value="ENSCCEG00000014819.1"/>
</dbReference>
<dbReference type="SUPFAM" id="SSF47473">
    <property type="entry name" value="EF-hand"/>
    <property type="match status" value="1"/>
</dbReference>
<evidence type="ECO:0000256" key="2">
    <source>
        <dbReference type="ARBA" id="ARBA00022448"/>
    </source>
</evidence>
<dbReference type="CDD" id="cd12878">
    <property type="entry name" value="SPRY2_RyR"/>
    <property type="match status" value="1"/>
</dbReference>
<dbReference type="InterPro" id="IPR035761">
    <property type="entry name" value="SPRY1_RyR"/>
</dbReference>
<keyword evidence="8" id="KW-0703">Sarcoplasmic reticulum</keyword>
<dbReference type="PROSITE" id="PS50919">
    <property type="entry name" value="MIR"/>
    <property type="match status" value="3"/>
</dbReference>
<comment type="catalytic activity">
    <reaction evidence="14">
        <text>Ca(2+)(in) = Ca(2+)(out)</text>
        <dbReference type="Rhea" id="RHEA:29671"/>
        <dbReference type="ChEBI" id="CHEBI:29108"/>
    </reaction>
</comment>
<dbReference type="Pfam" id="PF21119">
    <property type="entry name" value="RYDR_Jsol"/>
    <property type="match status" value="1"/>
</dbReference>
<dbReference type="FunFam" id="2.80.10.50:FF:000006">
    <property type="entry name" value="Ryanodine receptor 2 (Cardiac)"/>
    <property type="match status" value="1"/>
</dbReference>
<dbReference type="Gene3D" id="2.80.10.50">
    <property type="match status" value="2"/>
</dbReference>
<evidence type="ECO:0000256" key="6">
    <source>
        <dbReference type="ARBA" id="ARBA00022737"/>
    </source>
</evidence>
<evidence type="ECO:0000313" key="20">
    <source>
        <dbReference type="Ensembl" id="ENSCCEP00000016153.1"/>
    </source>
</evidence>
<dbReference type="InterPro" id="IPR035910">
    <property type="entry name" value="RyR/IP3R_RIH_dom_sf"/>
</dbReference>
<dbReference type="PROSITE" id="PS50188">
    <property type="entry name" value="B302_SPRY"/>
    <property type="match status" value="3"/>
</dbReference>